<proteinExistence type="predicted"/>
<accession>K1LU69</accession>
<dbReference type="InterPro" id="IPR029441">
    <property type="entry name" value="Cass2"/>
</dbReference>
<evidence type="ECO:0000313" key="2">
    <source>
        <dbReference type="EMBL" id="EKB47659.1"/>
    </source>
</evidence>
<gene>
    <name evidence="2" type="ORF">B879_03740</name>
</gene>
<dbReference type="RefSeq" id="WP_009186753.1">
    <property type="nucleotide sequence ID" value="NZ_AMGM01000103.1"/>
</dbReference>
<comment type="caution">
    <text evidence="2">The sequence shown here is derived from an EMBL/GenBank/DDBJ whole genome shotgun (WGS) entry which is preliminary data.</text>
</comment>
<dbReference type="OrthoDB" id="9801008at2"/>
<reference evidence="2 3" key="1">
    <citation type="journal article" date="2012" name="J. Bacteriol.">
        <title>Draft Genome Sequence of Cecembia lonarensis Strain LW9T, Isolated from Lonar Lake, a Haloalkaline Lake in India.</title>
        <authorList>
            <person name="Shivaji S."/>
            <person name="Ara S."/>
            <person name="Singh A."/>
            <person name="Pinnaka A.K."/>
        </authorList>
    </citation>
    <scope>NUCLEOTIDE SEQUENCE [LARGE SCALE GENOMIC DNA]</scope>
    <source>
        <strain evidence="2 3">LW9</strain>
    </source>
</reference>
<dbReference type="Gene3D" id="3.20.80.10">
    <property type="entry name" value="Regulatory factor, effector binding domain"/>
    <property type="match status" value="1"/>
</dbReference>
<dbReference type="EMBL" id="AMGM01000103">
    <property type="protein sequence ID" value="EKB47659.1"/>
    <property type="molecule type" value="Genomic_DNA"/>
</dbReference>
<dbReference type="AlphaFoldDB" id="K1LU69"/>
<dbReference type="PANTHER" id="PTHR36444">
    <property type="entry name" value="TRANSCRIPTIONAL REGULATOR PROTEIN YOBU-RELATED"/>
    <property type="match status" value="1"/>
</dbReference>
<feature type="domain" description="AraC effector-binding" evidence="1">
    <location>
        <begin position="1"/>
        <end position="152"/>
    </location>
</feature>
<dbReference type="SMART" id="SM00871">
    <property type="entry name" value="AraC_E_bind"/>
    <property type="match status" value="1"/>
</dbReference>
<dbReference type="Pfam" id="PF14526">
    <property type="entry name" value="Cass2"/>
    <property type="match status" value="1"/>
</dbReference>
<dbReference type="SUPFAM" id="SSF55136">
    <property type="entry name" value="Probable bacterial effector-binding domain"/>
    <property type="match status" value="1"/>
</dbReference>
<dbReference type="InterPro" id="IPR053182">
    <property type="entry name" value="YobU-like_regulator"/>
</dbReference>
<dbReference type="Proteomes" id="UP000004478">
    <property type="component" value="Unassembled WGS sequence"/>
</dbReference>
<name>K1LU69_CECL9</name>
<evidence type="ECO:0000259" key="1">
    <source>
        <dbReference type="SMART" id="SM00871"/>
    </source>
</evidence>
<dbReference type="InterPro" id="IPR011256">
    <property type="entry name" value="Reg_factor_effector_dom_sf"/>
</dbReference>
<evidence type="ECO:0000313" key="3">
    <source>
        <dbReference type="Proteomes" id="UP000004478"/>
    </source>
</evidence>
<dbReference type="PANTHER" id="PTHR36444:SF2">
    <property type="entry name" value="TRANSCRIPTIONAL REGULATOR PROTEIN YOBU-RELATED"/>
    <property type="match status" value="1"/>
</dbReference>
<keyword evidence="3" id="KW-1185">Reference proteome</keyword>
<dbReference type="InterPro" id="IPR010499">
    <property type="entry name" value="AraC_E-bd"/>
</dbReference>
<sequence length="155" mass="18128">MIEKKDKFKLVGLQLKGKTTNQNNQSSEDCGNLWQKFENEKIFDRIPKKLSNEIYAVYFDYEKDETSPFSYFIGCKVANDAEPPQELSELKIPDQKYIKYTAKGVMTGCITDTWKKIWNSDLNREFGFDFEVYDERSQDWNDAEVDVFISVASNL</sequence>
<protein>
    <submittedName>
        <fullName evidence="2">Bacterial transcription activator, effector binding domain</fullName>
    </submittedName>
</protein>
<organism evidence="2 3">
    <name type="scientific">Cecembia lonarensis (strain CCUG 58316 / KCTC 22772 / LW9)</name>
    <dbReference type="NCBI Taxonomy" id="1225176"/>
    <lineage>
        <taxon>Bacteria</taxon>
        <taxon>Pseudomonadati</taxon>
        <taxon>Bacteroidota</taxon>
        <taxon>Cytophagia</taxon>
        <taxon>Cytophagales</taxon>
        <taxon>Cyclobacteriaceae</taxon>
        <taxon>Cecembia</taxon>
    </lineage>
</organism>